<evidence type="ECO:0000313" key="10">
    <source>
        <dbReference type="EMBL" id="ETK01935.1"/>
    </source>
</evidence>
<dbReference type="Proteomes" id="UP000018837">
    <property type="component" value="Unassembled WGS sequence"/>
</dbReference>
<feature type="transmembrane region" description="Helical" evidence="8">
    <location>
        <begin position="259"/>
        <end position="281"/>
    </location>
</feature>
<feature type="transmembrane region" description="Helical" evidence="8">
    <location>
        <begin position="179"/>
        <end position="202"/>
    </location>
</feature>
<dbReference type="GO" id="GO:0005886">
    <property type="term" value="C:plasma membrane"/>
    <property type="evidence" value="ECO:0007669"/>
    <property type="project" value="UniProtKB-SubCell"/>
</dbReference>
<evidence type="ECO:0000259" key="9">
    <source>
        <dbReference type="PROSITE" id="PS51012"/>
    </source>
</evidence>
<organism evidence="10 11">
    <name type="scientific">Tannerella sp. oral taxon BU063 isolate Cell 2</name>
    <dbReference type="NCBI Taxonomy" id="1411148"/>
    <lineage>
        <taxon>Bacteria</taxon>
        <taxon>Pseudomonadati</taxon>
        <taxon>Bacteroidota</taxon>
        <taxon>Bacteroidia</taxon>
        <taxon>Bacteroidales</taxon>
        <taxon>Tannerellaceae</taxon>
        <taxon>Tannerella</taxon>
    </lineage>
</organism>
<feature type="transmembrane region" description="Helical" evidence="8">
    <location>
        <begin position="290"/>
        <end position="308"/>
    </location>
</feature>
<comment type="similarity">
    <text evidence="2">Belongs to the ABC-2 integral membrane protein family.</text>
</comment>
<comment type="subcellular location">
    <subcellularLocation>
        <location evidence="1">Cell membrane</location>
        <topology evidence="1">Multi-pass membrane protein</topology>
    </subcellularLocation>
</comment>
<evidence type="ECO:0000256" key="8">
    <source>
        <dbReference type="SAM" id="Phobius"/>
    </source>
</evidence>
<evidence type="ECO:0000313" key="11">
    <source>
        <dbReference type="Proteomes" id="UP000018837"/>
    </source>
</evidence>
<dbReference type="AlphaFoldDB" id="W2C446"/>
<keyword evidence="3" id="KW-0813">Transport</keyword>
<evidence type="ECO:0000256" key="7">
    <source>
        <dbReference type="ARBA" id="ARBA00023136"/>
    </source>
</evidence>
<accession>W2C446</accession>
<keyword evidence="5 8" id="KW-0812">Transmembrane</keyword>
<dbReference type="GO" id="GO:0140359">
    <property type="term" value="F:ABC-type transporter activity"/>
    <property type="evidence" value="ECO:0007669"/>
    <property type="project" value="InterPro"/>
</dbReference>
<sequence>MRTLFFLLQKEFIRIFRNRTLLPLIFSMPFVQLIVLPWAADYEIKHLDIAIVDADHSTSSRRLTEKLTASGYFRLTDFPATYDDAVPLIENDRADMILEIPRHFERDLSSGRACQLFAAVNAINGVKAGLGSAYLARVVAAFADDLRLEHRPEVSIASTPVIATSSLRRFNSAGNYRHFMVPAILTLLVTMISVYMCALNLVTEKESGTIEQMNVTPVGKSIFLLSKTIPFLAIGLFIFTVGLFAIARPLYGIVPVGNVALLYLYLIVYLIAMLGLGLLIATSCETQQQVMFITFFFMMIFILMSGLFTPVESMPAWARAIARANPVTYFMEVCRMIILKGSGWSDIRRHLMITIGFATLFHLSAILNYRKTT</sequence>
<dbReference type="Gene3D" id="3.40.1710.10">
    <property type="entry name" value="abc type-2 transporter like domain"/>
    <property type="match status" value="1"/>
</dbReference>
<dbReference type="InterPro" id="IPR047817">
    <property type="entry name" value="ABC2_TM_bact-type"/>
</dbReference>
<dbReference type="PANTHER" id="PTHR30294:SF29">
    <property type="entry name" value="MULTIDRUG ABC TRANSPORTER PERMEASE YBHS-RELATED"/>
    <property type="match status" value="1"/>
</dbReference>
<evidence type="ECO:0000256" key="3">
    <source>
        <dbReference type="ARBA" id="ARBA00022448"/>
    </source>
</evidence>
<feature type="transmembrane region" description="Helical" evidence="8">
    <location>
        <begin position="222"/>
        <end position="247"/>
    </location>
</feature>
<evidence type="ECO:0000256" key="5">
    <source>
        <dbReference type="ARBA" id="ARBA00022692"/>
    </source>
</evidence>
<evidence type="ECO:0000256" key="2">
    <source>
        <dbReference type="ARBA" id="ARBA00007783"/>
    </source>
</evidence>
<keyword evidence="7 8" id="KW-0472">Membrane</keyword>
<comment type="caution">
    <text evidence="10">The sequence shown here is derived from an EMBL/GenBank/DDBJ whole genome shotgun (WGS) entry which is preliminary data.</text>
</comment>
<keyword evidence="6 8" id="KW-1133">Transmembrane helix</keyword>
<evidence type="ECO:0000256" key="4">
    <source>
        <dbReference type="ARBA" id="ARBA00022475"/>
    </source>
</evidence>
<evidence type="ECO:0000256" key="1">
    <source>
        <dbReference type="ARBA" id="ARBA00004651"/>
    </source>
</evidence>
<dbReference type="PROSITE" id="PS51012">
    <property type="entry name" value="ABC_TM2"/>
    <property type="match status" value="1"/>
</dbReference>
<dbReference type="EMBL" id="AYUF01000425">
    <property type="protein sequence ID" value="ETK01935.1"/>
    <property type="molecule type" value="Genomic_DNA"/>
</dbReference>
<keyword evidence="4" id="KW-1003">Cell membrane</keyword>
<dbReference type="Pfam" id="PF12698">
    <property type="entry name" value="ABC2_membrane_3"/>
    <property type="match status" value="1"/>
</dbReference>
<feature type="transmembrane region" description="Helical" evidence="8">
    <location>
        <begin position="350"/>
        <end position="369"/>
    </location>
</feature>
<reference evidence="10 11" key="1">
    <citation type="submission" date="2013-11" db="EMBL/GenBank/DDBJ databases">
        <title>Single cell genomics of uncultured Tannerella BU063 (oral taxon 286).</title>
        <authorList>
            <person name="Beall C.J."/>
            <person name="Campbell A.G."/>
            <person name="Griffen A.L."/>
            <person name="Podar M."/>
            <person name="Leys E.J."/>
        </authorList>
    </citation>
    <scope>NUCLEOTIDE SEQUENCE [LARGE SCALE GENOMIC DNA]</scope>
    <source>
        <strain evidence="10">Cell 2</strain>
    </source>
</reference>
<feature type="transmembrane region" description="Helical" evidence="8">
    <location>
        <begin position="21"/>
        <end position="40"/>
    </location>
</feature>
<dbReference type="PATRIC" id="fig|1411148.3.peg.1057"/>
<evidence type="ECO:0000256" key="6">
    <source>
        <dbReference type="ARBA" id="ARBA00022989"/>
    </source>
</evidence>
<protein>
    <submittedName>
        <fullName evidence="10">ABC transporter permease</fullName>
    </submittedName>
</protein>
<dbReference type="PANTHER" id="PTHR30294">
    <property type="entry name" value="MEMBRANE COMPONENT OF ABC TRANSPORTER YHHJ-RELATED"/>
    <property type="match status" value="1"/>
</dbReference>
<dbReference type="InterPro" id="IPR051449">
    <property type="entry name" value="ABC-2_transporter_component"/>
</dbReference>
<name>W2C446_9BACT</name>
<dbReference type="InterPro" id="IPR013525">
    <property type="entry name" value="ABC2_TM"/>
</dbReference>
<proteinExistence type="inferred from homology"/>
<feature type="domain" description="ABC transmembrane type-2" evidence="9">
    <location>
        <begin position="143"/>
        <end position="372"/>
    </location>
</feature>
<gene>
    <name evidence="10" type="ORF">N425_06970</name>
</gene>